<proteinExistence type="predicted"/>
<dbReference type="EMBL" id="MN740311">
    <property type="protein sequence ID" value="QHT99593.1"/>
    <property type="molecule type" value="Genomic_DNA"/>
</dbReference>
<evidence type="ECO:0000313" key="1">
    <source>
        <dbReference type="EMBL" id="QHT99593.1"/>
    </source>
</evidence>
<name>A0A6C0J7I4_9ZZZZ</name>
<reference evidence="1" key="1">
    <citation type="journal article" date="2020" name="Nature">
        <title>Giant virus diversity and host interactions through global metagenomics.</title>
        <authorList>
            <person name="Schulz F."/>
            <person name="Roux S."/>
            <person name="Paez-Espino D."/>
            <person name="Jungbluth S."/>
            <person name="Walsh D.A."/>
            <person name="Denef V.J."/>
            <person name="McMahon K.D."/>
            <person name="Konstantinidis K.T."/>
            <person name="Eloe-Fadrosh E.A."/>
            <person name="Kyrpides N.C."/>
            <person name="Woyke T."/>
        </authorList>
    </citation>
    <scope>NUCLEOTIDE SEQUENCE</scope>
    <source>
        <strain evidence="1">GVMAG-M-3300025727-45</strain>
    </source>
</reference>
<dbReference type="AlphaFoldDB" id="A0A6C0J7I4"/>
<accession>A0A6C0J7I4</accession>
<organism evidence="1">
    <name type="scientific">viral metagenome</name>
    <dbReference type="NCBI Taxonomy" id="1070528"/>
    <lineage>
        <taxon>unclassified sequences</taxon>
        <taxon>metagenomes</taxon>
        <taxon>organismal metagenomes</taxon>
    </lineage>
</organism>
<sequence>MSYNTVTNLPWKYILDNFPCLLSVVPTKLKTPFVCALAVSWENDYWVHVPPHLIEDTLVLMPYMVDNSFGKWYVHDDRHLIKTWTREDIKDSNGKRVKYEHPYNETKTEYKQNSGCTFCCAETEDFYQKEEYETLIGKKICEDCYSEYI</sequence>
<protein>
    <submittedName>
        <fullName evidence="1">Uncharacterized protein</fullName>
    </submittedName>
</protein>